<dbReference type="EMBL" id="JACDUO010000001">
    <property type="protein sequence ID" value="MBA2864002.1"/>
    <property type="molecule type" value="Genomic_DNA"/>
</dbReference>
<name>A0A7J9PLA7_METMI</name>
<comment type="caution">
    <text evidence="1">The sequence shown here is derived from an EMBL/GenBank/DDBJ whole genome shotgun (WGS) entry which is preliminary data.</text>
</comment>
<evidence type="ECO:0000313" key="2">
    <source>
        <dbReference type="Proteomes" id="UP000567099"/>
    </source>
</evidence>
<proteinExistence type="predicted"/>
<organism evidence="1 2">
    <name type="scientific">Methanococcus maripaludis</name>
    <name type="common">Methanococcus deltae</name>
    <dbReference type="NCBI Taxonomy" id="39152"/>
    <lineage>
        <taxon>Archaea</taxon>
        <taxon>Methanobacteriati</taxon>
        <taxon>Methanobacteriota</taxon>
        <taxon>Methanomada group</taxon>
        <taxon>Methanococci</taxon>
        <taxon>Methanococcales</taxon>
        <taxon>Methanococcaceae</taxon>
        <taxon>Methanococcus</taxon>
    </lineage>
</organism>
<protein>
    <submittedName>
        <fullName evidence="1">Uncharacterized protein</fullName>
    </submittedName>
</protein>
<evidence type="ECO:0000313" key="1">
    <source>
        <dbReference type="EMBL" id="MBA2864002.1"/>
    </source>
</evidence>
<sequence length="121" mass="14078">MSKVDEMGSNILFFVGRSIEAQNLKTQISYLYMAHVFLKKSLPDNDAVEKVYTDLTVIKEGADWDVHEGYLKGIYQLTEQKVFDLKDVYDKYSSQLDFIRYDIMKILLDNGLKEEQVGSFF</sequence>
<gene>
    <name evidence="1" type="ORF">HNP94_001002</name>
</gene>
<dbReference type="AlphaFoldDB" id="A0A7J9PLA7"/>
<dbReference type="RefSeq" id="WP_181504986.1">
    <property type="nucleotide sequence ID" value="NZ_JACDUO010000001.1"/>
</dbReference>
<dbReference type="Proteomes" id="UP000567099">
    <property type="component" value="Unassembled WGS sequence"/>
</dbReference>
<accession>A0A7J9PLA7</accession>
<reference evidence="1 2" key="1">
    <citation type="submission" date="2020-07" db="EMBL/GenBank/DDBJ databases">
        <title>Genomic Encyclopedia of Type Strains, Phase IV (KMG-V): Genome sequencing to study the core and pangenomes of soil and plant-associated prokaryotes.</title>
        <authorList>
            <person name="Whitman W."/>
        </authorList>
    </citation>
    <scope>NUCLEOTIDE SEQUENCE [LARGE SCALE GENOMIC DNA]</scope>
    <source>
        <strain evidence="1 2">C13</strain>
    </source>
</reference>